<name>A0A1G8RM15_9CLOT</name>
<evidence type="ECO:0000313" key="1">
    <source>
        <dbReference type="EMBL" id="SDJ18048.1"/>
    </source>
</evidence>
<dbReference type="GO" id="GO:0016740">
    <property type="term" value="F:transferase activity"/>
    <property type="evidence" value="ECO:0007669"/>
    <property type="project" value="UniProtKB-KW"/>
</dbReference>
<dbReference type="Pfam" id="PF08843">
    <property type="entry name" value="AbiEii"/>
    <property type="match status" value="1"/>
</dbReference>
<evidence type="ECO:0000313" key="2">
    <source>
        <dbReference type="Proteomes" id="UP000183255"/>
    </source>
</evidence>
<protein>
    <submittedName>
        <fullName evidence="1">Nucleotidyl transferase AbiEii toxin, Type IV TA system</fullName>
    </submittedName>
</protein>
<sequence>MKANGYLLSPKSKQYHALDSFVYEYSNSGGMKDNIKVEINYMLRCHVLETEQRHFESSWEPIGVSVLSVAPIEIFASKIVALINRTAPRDLYDIYNLVKFGLIDESEEPLLRKCVVFYSAIGAESPPFEFQFNTIDQVTQNRIKTDLYPVLRNKDKFDLKTAQMQVKAWLESLLKLEDNEQEFLDAFRNKTYQPELLFESTEIVERIRNHPMALWKCSQK</sequence>
<keyword evidence="1" id="KW-0808">Transferase</keyword>
<dbReference type="InterPro" id="IPR014942">
    <property type="entry name" value="AbiEii"/>
</dbReference>
<proteinExistence type="predicted"/>
<dbReference type="Proteomes" id="UP000183255">
    <property type="component" value="Unassembled WGS sequence"/>
</dbReference>
<accession>A0A1G8RM15</accession>
<dbReference type="AlphaFoldDB" id="A0A1G8RM15"/>
<gene>
    <name evidence="1" type="ORF">SAMN05421804_10919</name>
</gene>
<dbReference type="EMBL" id="FNDZ01000009">
    <property type="protein sequence ID" value="SDJ18048.1"/>
    <property type="molecule type" value="Genomic_DNA"/>
</dbReference>
<reference evidence="1 2" key="1">
    <citation type="submission" date="2016-10" db="EMBL/GenBank/DDBJ databases">
        <authorList>
            <person name="de Groot N.N."/>
        </authorList>
    </citation>
    <scope>NUCLEOTIDE SEQUENCE [LARGE SCALE GENOMIC DNA]</scope>
    <source>
        <strain evidence="1 2">CGMCC 1.5058</strain>
    </source>
</reference>
<organism evidence="1 2">
    <name type="scientific">Proteiniclasticum ruminis</name>
    <dbReference type="NCBI Taxonomy" id="398199"/>
    <lineage>
        <taxon>Bacteria</taxon>
        <taxon>Bacillati</taxon>
        <taxon>Bacillota</taxon>
        <taxon>Clostridia</taxon>
        <taxon>Eubacteriales</taxon>
        <taxon>Clostridiaceae</taxon>
        <taxon>Proteiniclasticum</taxon>
    </lineage>
</organism>
<dbReference type="RefSeq" id="WP_162178257.1">
    <property type="nucleotide sequence ID" value="NZ_FNDZ01000009.1"/>
</dbReference>